<comment type="caution">
    <text evidence="1">The sequence shown here is derived from an EMBL/GenBank/DDBJ whole genome shotgun (WGS) entry which is preliminary data.</text>
</comment>
<gene>
    <name evidence="1" type="ORF">B296_00049259</name>
</gene>
<evidence type="ECO:0000313" key="2">
    <source>
        <dbReference type="Proteomes" id="UP000287651"/>
    </source>
</evidence>
<dbReference type="AlphaFoldDB" id="A0A426XAF5"/>
<name>A0A426XAF5_ENSVE</name>
<organism evidence="1 2">
    <name type="scientific">Ensete ventricosum</name>
    <name type="common">Abyssinian banana</name>
    <name type="synonym">Musa ensete</name>
    <dbReference type="NCBI Taxonomy" id="4639"/>
    <lineage>
        <taxon>Eukaryota</taxon>
        <taxon>Viridiplantae</taxon>
        <taxon>Streptophyta</taxon>
        <taxon>Embryophyta</taxon>
        <taxon>Tracheophyta</taxon>
        <taxon>Spermatophyta</taxon>
        <taxon>Magnoliopsida</taxon>
        <taxon>Liliopsida</taxon>
        <taxon>Zingiberales</taxon>
        <taxon>Musaceae</taxon>
        <taxon>Ensete</taxon>
    </lineage>
</organism>
<reference evidence="1 2" key="1">
    <citation type="journal article" date="2014" name="Agronomy (Basel)">
        <title>A Draft Genome Sequence for Ensete ventricosum, the Drought-Tolerant Tree Against Hunger.</title>
        <authorList>
            <person name="Harrison J."/>
            <person name="Moore K.A."/>
            <person name="Paszkiewicz K."/>
            <person name="Jones T."/>
            <person name="Grant M."/>
            <person name="Ambacheew D."/>
            <person name="Muzemil S."/>
            <person name="Studholme D.J."/>
        </authorList>
    </citation>
    <scope>NUCLEOTIDE SEQUENCE [LARGE SCALE GENOMIC DNA]</scope>
</reference>
<proteinExistence type="predicted"/>
<dbReference type="EMBL" id="AMZH03023610">
    <property type="protein sequence ID" value="RRT36442.1"/>
    <property type="molecule type" value="Genomic_DNA"/>
</dbReference>
<protein>
    <submittedName>
        <fullName evidence="1">Uncharacterized protein</fullName>
    </submittedName>
</protein>
<dbReference type="Proteomes" id="UP000287651">
    <property type="component" value="Unassembled WGS sequence"/>
</dbReference>
<evidence type="ECO:0000313" key="1">
    <source>
        <dbReference type="EMBL" id="RRT36442.1"/>
    </source>
</evidence>
<accession>A0A426XAF5</accession>
<sequence length="72" mass="8024">MGLDAIWGRRESLPSYLEENLDLRGVIDDCNWLKSDSSTLLLEGLEVGPRDCSAWGCFYSSHFAAIKVSVVM</sequence>